<dbReference type="AlphaFoldDB" id="A0A1M7AUK2"/>
<reference evidence="2" key="1">
    <citation type="submission" date="2016-11" db="EMBL/GenBank/DDBJ databases">
        <authorList>
            <person name="Varghese N."/>
            <person name="Submissions S."/>
        </authorList>
    </citation>
    <scope>NUCLEOTIDE SEQUENCE [LARGE SCALE GENOMIC DNA]</scope>
    <source>
        <strain evidence="2">ALO Sharm</strain>
    </source>
</reference>
<dbReference type="Proteomes" id="UP000184248">
    <property type="component" value="Unassembled WGS sequence"/>
</dbReference>
<name>A0A1M7AUK2_9GAMM</name>
<dbReference type="EMBL" id="FRAL01000016">
    <property type="protein sequence ID" value="SHL46404.1"/>
    <property type="molecule type" value="Genomic_DNA"/>
</dbReference>
<dbReference type="OrthoDB" id="6385145at2"/>
<dbReference type="RefSeq" id="WP_064700999.1">
    <property type="nucleotide sequence ID" value="NZ_BDEO01000022.1"/>
</dbReference>
<evidence type="ECO:0000313" key="1">
    <source>
        <dbReference type="EMBL" id="SHL46404.1"/>
    </source>
</evidence>
<keyword evidence="2" id="KW-1185">Reference proteome</keyword>
<dbReference type="Pfam" id="PF13618">
    <property type="entry name" value="Gluconate_2-dh3"/>
    <property type="match status" value="1"/>
</dbReference>
<organism evidence="1 2">
    <name type="scientific">Halomonas caseinilytica</name>
    <dbReference type="NCBI Taxonomy" id="438744"/>
    <lineage>
        <taxon>Bacteria</taxon>
        <taxon>Pseudomonadati</taxon>
        <taxon>Pseudomonadota</taxon>
        <taxon>Gammaproteobacteria</taxon>
        <taxon>Oceanospirillales</taxon>
        <taxon>Halomonadaceae</taxon>
        <taxon>Halomonas</taxon>
    </lineage>
</organism>
<dbReference type="InterPro" id="IPR027056">
    <property type="entry name" value="Gluconate_2DH_su3"/>
</dbReference>
<gene>
    <name evidence="1" type="ORF">SAMN05192556_11613</name>
</gene>
<sequence>MNRRELLKLITVATGTAMIGGNAVFAYSASDNGKGRFSARDTRLLDEVAETILPRTDTPGAKDARVGEFMTVFVTDCYTPQEQAIFHDGLVKLDALSRAEYDRDFLNLDAGQRETLVRRLDAQAKTQAASDGDPHYFTMIKQLTLFGFFTSEVGAKEVLRYVAVPGRYDGCTPYEQGQPAWATT</sequence>
<protein>
    <submittedName>
        <fullName evidence="1">Gluconate 2-dehydrogenase subunit 3</fullName>
    </submittedName>
</protein>
<accession>A0A1M7AUK2</accession>
<evidence type="ECO:0000313" key="2">
    <source>
        <dbReference type="Proteomes" id="UP000184248"/>
    </source>
</evidence>
<proteinExistence type="predicted"/>